<feature type="compositionally biased region" description="Basic residues" evidence="1">
    <location>
        <begin position="940"/>
        <end position="950"/>
    </location>
</feature>
<evidence type="ECO:0000313" key="2">
    <source>
        <dbReference type="EMBL" id="CEJ56870.1"/>
    </source>
</evidence>
<gene>
    <name evidence="2" type="ORF">PMG11_05586</name>
</gene>
<feature type="region of interest" description="Disordered" evidence="1">
    <location>
        <begin position="930"/>
        <end position="994"/>
    </location>
</feature>
<feature type="compositionally biased region" description="Basic and acidic residues" evidence="1">
    <location>
        <begin position="748"/>
        <end position="762"/>
    </location>
</feature>
<feature type="region of interest" description="Disordered" evidence="1">
    <location>
        <begin position="1"/>
        <end position="35"/>
    </location>
</feature>
<dbReference type="STRING" id="104259.A0A0F7TN70"/>
<dbReference type="OrthoDB" id="5245501at2759"/>
<feature type="region of interest" description="Disordered" evidence="1">
    <location>
        <begin position="468"/>
        <end position="628"/>
    </location>
</feature>
<organism evidence="2 3">
    <name type="scientific">Penicillium brasilianum</name>
    <dbReference type="NCBI Taxonomy" id="104259"/>
    <lineage>
        <taxon>Eukaryota</taxon>
        <taxon>Fungi</taxon>
        <taxon>Dikarya</taxon>
        <taxon>Ascomycota</taxon>
        <taxon>Pezizomycotina</taxon>
        <taxon>Eurotiomycetes</taxon>
        <taxon>Eurotiomycetidae</taxon>
        <taxon>Eurotiales</taxon>
        <taxon>Aspergillaceae</taxon>
        <taxon>Penicillium</taxon>
    </lineage>
</organism>
<feature type="compositionally biased region" description="Basic and acidic residues" evidence="1">
    <location>
        <begin position="594"/>
        <end position="626"/>
    </location>
</feature>
<protein>
    <submittedName>
        <fullName evidence="2">Uncharacterized protein</fullName>
    </submittedName>
</protein>
<feature type="compositionally biased region" description="Basic and acidic residues" evidence="1">
    <location>
        <begin position="793"/>
        <end position="827"/>
    </location>
</feature>
<feature type="region of interest" description="Disordered" evidence="1">
    <location>
        <begin position="737"/>
        <end position="768"/>
    </location>
</feature>
<dbReference type="AlphaFoldDB" id="A0A0F7TN70"/>
<reference evidence="3" key="1">
    <citation type="journal article" date="2015" name="Genome Announc.">
        <title>Draft genome sequence of the fungus Penicillium brasilianum MG11.</title>
        <authorList>
            <person name="Horn F."/>
            <person name="Linde J."/>
            <person name="Mattern D.J."/>
            <person name="Walther G."/>
            <person name="Guthke R."/>
            <person name="Brakhage A.A."/>
            <person name="Valiante V."/>
        </authorList>
    </citation>
    <scope>NUCLEOTIDE SEQUENCE [LARGE SCALE GENOMIC DNA]</scope>
    <source>
        <strain evidence="3">MG11</strain>
    </source>
</reference>
<keyword evidence="3" id="KW-1185">Reference proteome</keyword>
<feature type="region of interest" description="Disordered" evidence="1">
    <location>
        <begin position="793"/>
        <end position="842"/>
    </location>
</feature>
<dbReference type="EMBL" id="CDHK01000005">
    <property type="protein sequence ID" value="CEJ56870.1"/>
    <property type="molecule type" value="Genomic_DNA"/>
</dbReference>
<feature type="compositionally biased region" description="Gly residues" evidence="1">
    <location>
        <begin position="498"/>
        <end position="532"/>
    </location>
</feature>
<dbReference type="Proteomes" id="UP000042958">
    <property type="component" value="Unassembled WGS sequence"/>
</dbReference>
<evidence type="ECO:0000313" key="3">
    <source>
        <dbReference type="Proteomes" id="UP000042958"/>
    </source>
</evidence>
<evidence type="ECO:0000256" key="1">
    <source>
        <dbReference type="SAM" id="MobiDB-lite"/>
    </source>
</evidence>
<feature type="compositionally biased region" description="Polar residues" evidence="1">
    <location>
        <begin position="20"/>
        <end position="32"/>
    </location>
</feature>
<feature type="compositionally biased region" description="Gly residues" evidence="1">
    <location>
        <begin position="136"/>
        <end position="151"/>
    </location>
</feature>
<proteinExistence type="predicted"/>
<sequence length="994" mass="110957">MADPPTPPHTPSGSSKGTSNVNQGNVDNRNIPNNGGVVTGNVNGFNTIVGTLNLTVDSAAELTNNIQTFTARVATAAERLKDVETRIRATAQLLGSIRDLVIARAAKEDINIDREFRVQSSDGTGTGSGIPSNEGTTGGNAAGGGTRGGIQPGQSPGGSANDPGPTVLERPCFRDLVNATKSAADRFERINTKIQEAFNTIEPMRRGRPKIELSDDDRTKFFLTERDIDDMERHIESHKLEVHIALTAFEATMDDKRSEAIQLVVLEMFKEIKRIGEYFFNRSRGPPETTRDPIGPRPHYRDPRFEPYHYQQPYQYNQYQQPYQYIRPFVFPDLSRLTSLYLGWTFTKGRPPYVHINTTSTQPSWRWAVCSQMALSTEELFLKVLAQTTRRSKLRRSIQDDCKDLLKTSVQRLLVDNLLREQNENLAMQHPALELKLAGLSCKTRRTGFFSHETKSIDIILKTEWAPGLPPHDSWPPGGGGGPPPPPPPGFDAYGPGRPLGGGGGGGGGGGWGGKGGGGSGPGHPPGGGDGGTFYQHGPSGTRPSSSKKHPKRVHHPPPHTAPSKSAPEIVSREPRMYVVRKKTKGKAAASDSESSRRVFIRDKNGNLTVHPEHHRPTSSHTDHIEGPSISAQFDHGPPLPPLLRPYESFYDSQVRMEYVPGISHQTRAHPPRPVAETVYSASSSSYSSDSEHREYYRMPPPPPATSMQVSVQGMTREQEKKVIEEIFAEWEDGVSIQPTRRPNTAHQDSRHKLDKEHESRMSRSSAVVPQIGPTRRMMMEVEHEAQKQEIIEEKIRERHRLGEPSYLHTREPRPRRTRSRSYERAPGRRRPGVKIGLDGGGDPYPAYGMDWQFADEERYRRPFAEPGYDVPGPSRRYGAPGPEVRAAGERQYMHIHGAEPRVYVPAPSERRREYGSVPYVEPSDLVVEDSMSERVRVMSPRRRERRRERSRVVLEPGPEPSSEERGRRRIERRSPGGSLYDSDEREMASTYSD</sequence>
<feature type="compositionally biased region" description="Basic residues" evidence="1">
    <location>
        <begin position="546"/>
        <end position="558"/>
    </location>
</feature>
<feature type="compositionally biased region" description="Polar residues" evidence="1">
    <location>
        <begin position="737"/>
        <end position="747"/>
    </location>
</feature>
<feature type="compositionally biased region" description="Polar residues" evidence="1">
    <location>
        <begin position="118"/>
        <end position="134"/>
    </location>
</feature>
<feature type="region of interest" description="Disordered" evidence="1">
    <location>
        <begin position="117"/>
        <end position="169"/>
    </location>
</feature>
<accession>A0A0F7TN70</accession>
<name>A0A0F7TN70_PENBI</name>
<feature type="compositionally biased region" description="Pro residues" evidence="1">
    <location>
        <begin position="1"/>
        <end position="10"/>
    </location>
</feature>